<organism evidence="1 2">
    <name type="scientific">Alteromonas profundi</name>
    <dbReference type="NCBI Taxonomy" id="2696062"/>
    <lineage>
        <taxon>Bacteria</taxon>
        <taxon>Pseudomonadati</taxon>
        <taxon>Pseudomonadota</taxon>
        <taxon>Gammaproteobacteria</taxon>
        <taxon>Alteromonadales</taxon>
        <taxon>Alteromonadaceae</taxon>
        <taxon>Alteromonas/Salinimonas group</taxon>
        <taxon>Alteromonas</taxon>
    </lineage>
</organism>
<name>A0A7X5LJZ0_9ALTE</name>
<dbReference type="AlphaFoldDB" id="A0A7X5LJZ0"/>
<dbReference type="Pfam" id="PF07277">
    <property type="entry name" value="SapC"/>
    <property type="match status" value="1"/>
</dbReference>
<evidence type="ECO:0000313" key="2">
    <source>
        <dbReference type="Proteomes" id="UP000470213"/>
    </source>
</evidence>
<dbReference type="Proteomes" id="UP000470213">
    <property type="component" value="Unassembled WGS sequence"/>
</dbReference>
<gene>
    <name evidence="1" type="ORF">GTH32_04035</name>
</gene>
<dbReference type="InterPro" id="IPR010836">
    <property type="entry name" value="SapC"/>
</dbReference>
<protein>
    <recommendedName>
        <fullName evidence="3">SapC family protein</fullName>
    </recommendedName>
</protein>
<proteinExistence type="predicted"/>
<evidence type="ECO:0008006" key="3">
    <source>
        <dbReference type="Google" id="ProtNLM"/>
    </source>
</evidence>
<sequence length="249" mass="27227">MTSPTYVPLDSTQHKHYSIVQDNSYSHAKDFNLVNVGFNEIASLSGCMPLAVAVDDTEHPHALVAVVGWPQFGNVFCGQQEWLGHALPLSIQSYPFNYALGEQKFTVLLDESAPCVSPDTSVGVALFSTDGQPSSLLKAQQSALSSLVAGQQQAQAFLKVLRELGLLTRLSVSITRQDGEVHEAANLLSINEEKLAELNADTLLQLHQQGILMAINAMMLSLRQYNRLVQLTRTNENPIEKVGLKLISE</sequence>
<accession>A0A7X5LJZ0</accession>
<evidence type="ECO:0000313" key="1">
    <source>
        <dbReference type="EMBL" id="NDV90364.1"/>
    </source>
</evidence>
<dbReference type="EMBL" id="JAAAWN010000004">
    <property type="protein sequence ID" value="NDV90364.1"/>
    <property type="molecule type" value="Genomic_DNA"/>
</dbReference>
<dbReference type="RefSeq" id="WP_163083962.1">
    <property type="nucleotide sequence ID" value="NZ_JAAAWN010000004.1"/>
</dbReference>
<comment type="caution">
    <text evidence="1">The sequence shown here is derived from an EMBL/GenBank/DDBJ whole genome shotgun (WGS) entry which is preliminary data.</text>
</comment>
<reference evidence="1 2" key="1">
    <citation type="submission" date="2020-01" db="EMBL/GenBank/DDBJ databases">
        <authorList>
            <person name="Chen J."/>
            <person name="Zhu S."/>
            <person name="Yang J."/>
        </authorList>
    </citation>
    <scope>NUCLEOTIDE SEQUENCE [LARGE SCALE GENOMIC DNA]</scope>
    <source>
        <strain evidence="1 2">345S023</strain>
    </source>
</reference>
<keyword evidence="2" id="KW-1185">Reference proteome</keyword>